<feature type="compositionally biased region" description="Low complexity" evidence="1">
    <location>
        <begin position="374"/>
        <end position="394"/>
    </location>
</feature>
<feature type="compositionally biased region" description="Polar residues" evidence="1">
    <location>
        <begin position="315"/>
        <end position="330"/>
    </location>
</feature>
<proteinExistence type="predicted"/>
<feature type="signal peptide" evidence="2">
    <location>
        <begin position="1"/>
        <end position="21"/>
    </location>
</feature>
<feature type="compositionally biased region" description="Pro residues" evidence="1">
    <location>
        <begin position="116"/>
        <end position="128"/>
    </location>
</feature>
<comment type="caution">
    <text evidence="3">The sequence shown here is derived from an EMBL/GenBank/DDBJ whole genome shotgun (WGS) entry which is preliminary data.</text>
</comment>
<evidence type="ECO:0000313" key="3">
    <source>
        <dbReference type="EMBL" id="KAF8719399.1"/>
    </source>
</evidence>
<organism evidence="3 4">
    <name type="scientific">Digitaria exilis</name>
    <dbReference type="NCBI Taxonomy" id="1010633"/>
    <lineage>
        <taxon>Eukaryota</taxon>
        <taxon>Viridiplantae</taxon>
        <taxon>Streptophyta</taxon>
        <taxon>Embryophyta</taxon>
        <taxon>Tracheophyta</taxon>
        <taxon>Spermatophyta</taxon>
        <taxon>Magnoliopsida</taxon>
        <taxon>Liliopsida</taxon>
        <taxon>Poales</taxon>
        <taxon>Poaceae</taxon>
        <taxon>PACMAD clade</taxon>
        <taxon>Panicoideae</taxon>
        <taxon>Panicodae</taxon>
        <taxon>Paniceae</taxon>
        <taxon>Anthephorinae</taxon>
        <taxon>Digitaria</taxon>
    </lineage>
</organism>
<reference evidence="3" key="1">
    <citation type="submission" date="2020-07" db="EMBL/GenBank/DDBJ databases">
        <title>Genome sequence and genetic diversity analysis of an under-domesticated orphan crop, white fonio (Digitaria exilis).</title>
        <authorList>
            <person name="Bennetzen J.L."/>
            <person name="Chen S."/>
            <person name="Ma X."/>
            <person name="Wang X."/>
            <person name="Yssel A.E.J."/>
            <person name="Chaluvadi S.R."/>
            <person name="Johnson M."/>
            <person name="Gangashetty P."/>
            <person name="Hamidou F."/>
            <person name="Sanogo M.D."/>
            <person name="Zwaenepoel A."/>
            <person name="Wallace J."/>
            <person name="Van De Peer Y."/>
            <person name="Van Deynze A."/>
        </authorList>
    </citation>
    <scope>NUCLEOTIDE SEQUENCE</scope>
    <source>
        <tissue evidence="3">Leaves</tissue>
    </source>
</reference>
<accession>A0A835C410</accession>
<feature type="region of interest" description="Disordered" evidence="1">
    <location>
        <begin position="219"/>
        <end position="403"/>
    </location>
</feature>
<evidence type="ECO:0000256" key="1">
    <source>
        <dbReference type="SAM" id="MobiDB-lite"/>
    </source>
</evidence>
<evidence type="ECO:0000313" key="4">
    <source>
        <dbReference type="Proteomes" id="UP000636709"/>
    </source>
</evidence>
<keyword evidence="2" id="KW-0732">Signal</keyword>
<evidence type="ECO:0000256" key="2">
    <source>
        <dbReference type="SAM" id="SignalP"/>
    </source>
</evidence>
<feature type="region of interest" description="Disordered" evidence="1">
    <location>
        <begin position="111"/>
        <end position="153"/>
    </location>
</feature>
<dbReference type="AlphaFoldDB" id="A0A835C410"/>
<sequence>MIPAVFFVIVSVLGYFRLVTSTGDRSSDSAAWGLGPLGACARVHGSNQLQPTQPAYACELSAPHAGARSRPRHEHRHNGPRVNDSSKQWPSQAAHKWTAAALFAINTHTVVTNDVPPKPQPAAGPNSPPKLLHHGADTKSHPHNPKLQQTTPNSVPIKATDPGHSVWGPRLSHRLTLLCQGLIYLRLTHGPSAPPRQHKPPDDLHRHNHKLRLKIRRLQGGDDAKNAAVASPKKDEVFSQTPSGETDVRRALPSCPPNDTSVKAFQKPASRHRRITTIGRSPTQTEAPPRHHQHASSPLAPPPWKGSNRPLPWRGQNTSAPCPPTRSATAASHPPERCPQALVPTPPQKSPESLRTGRTPPLPSQRRVGRNRLAGARDGAQADADAQMRRTAAASPTPCPGPTSHRRYAVAVAPPHLTNHARFGDARGRKPRRRLPRGPHGFPAVARRRGVEGFPRVACVEGGDTGGEYSTLLQLRAARDLPSRWAMTATDADALRTRDISLRPRLSRTLRRTASSAGSPPCGDTAGILARSSFGATMGTTATITSICSSSTFTAVGTSICSAVLLLLLDCGPYVWGIRSSVEGIRRGWQRIGWLSSFLSESSGGGGAATSEAGRGGGHGGVPRSLVKATGGVASIASWRAELPPHRSCLERIDLHRRRAGPSSTMLFLPVHSLSLQRARQAEGPAPLRAIAHDRYALAVGERSGKIAHGIAAPERSGKIAHGIAAPAARPKRFFNAPSADSLRCIHVGLLCHGIRRRDANSRSITLPVPAEPAFMTAGEWPRASAREPSIREVSVSDLEPRCCVVMDHGEENRCFSLGESHVAEPSRAEASDRYITRPWWLATGALSPSRCTAGRAQPLPPVVRNRAPGPIPPTALAETVAFASHPHPPDPNRRGVAGSGGGCAWVGEAEAHARRAARARRRWEWRRGGARRHAGGAQVGDLAVACPTASTGPGARNTLTNASISMMCLIVCNRKVQGSSPSLCTLCSAGAYGTGYALFMF</sequence>
<feature type="region of interest" description="Disordered" evidence="1">
    <location>
        <begin position="419"/>
        <end position="444"/>
    </location>
</feature>
<dbReference type="Proteomes" id="UP000636709">
    <property type="component" value="Unassembled WGS sequence"/>
</dbReference>
<gene>
    <name evidence="3" type="ORF">HU200_024109</name>
</gene>
<keyword evidence="4" id="KW-1185">Reference proteome</keyword>
<feature type="chain" id="PRO_5032702442" evidence="2">
    <location>
        <begin position="22"/>
        <end position="1002"/>
    </location>
</feature>
<feature type="region of interest" description="Disordered" evidence="1">
    <location>
        <begin position="61"/>
        <end position="91"/>
    </location>
</feature>
<name>A0A835C410_9POAL</name>
<feature type="compositionally biased region" description="Basic residues" evidence="1">
    <location>
        <begin position="67"/>
        <end position="79"/>
    </location>
</feature>
<dbReference type="EMBL" id="JACEFO010001700">
    <property type="protein sequence ID" value="KAF8719399.1"/>
    <property type="molecule type" value="Genomic_DNA"/>
</dbReference>
<protein>
    <submittedName>
        <fullName evidence="3">Uncharacterized protein</fullName>
    </submittedName>
</protein>